<dbReference type="SUPFAM" id="SSF53448">
    <property type="entry name" value="Nucleotide-diphospho-sugar transferases"/>
    <property type="match status" value="1"/>
</dbReference>
<keyword evidence="4" id="KW-1185">Reference proteome</keyword>
<dbReference type="InterPro" id="IPR050065">
    <property type="entry name" value="GlmU-like"/>
</dbReference>
<evidence type="ECO:0000313" key="4">
    <source>
        <dbReference type="Proteomes" id="UP000806542"/>
    </source>
</evidence>
<dbReference type="AlphaFoldDB" id="A0A9D5R884"/>
<organism evidence="3 4">
    <name type="scientific">Ructibacterium gallinarum</name>
    <dbReference type="NCBI Taxonomy" id="2779355"/>
    <lineage>
        <taxon>Bacteria</taxon>
        <taxon>Bacillati</taxon>
        <taxon>Bacillota</taxon>
        <taxon>Clostridia</taxon>
        <taxon>Eubacteriales</taxon>
        <taxon>Oscillospiraceae</taxon>
        <taxon>Ructibacterium</taxon>
    </lineage>
</organism>
<name>A0A9D5R884_9FIRM</name>
<dbReference type="Proteomes" id="UP000806542">
    <property type="component" value="Unassembled WGS sequence"/>
</dbReference>
<dbReference type="Gene3D" id="3.90.550.10">
    <property type="entry name" value="Spore Coat Polysaccharide Biosynthesis Protein SpsA, Chain A"/>
    <property type="match status" value="1"/>
</dbReference>
<dbReference type="InterPro" id="IPR029044">
    <property type="entry name" value="Nucleotide-diphossugar_trans"/>
</dbReference>
<evidence type="ECO:0000313" key="3">
    <source>
        <dbReference type="EMBL" id="MBE5039687.1"/>
    </source>
</evidence>
<keyword evidence="2" id="KW-0548">Nucleotidyltransferase</keyword>
<evidence type="ECO:0000256" key="2">
    <source>
        <dbReference type="ARBA" id="ARBA00022695"/>
    </source>
</evidence>
<protein>
    <submittedName>
        <fullName evidence="3">Nucleotidyltransferase</fullName>
    </submittedName>
</protein>
<evidence type="ECO:0000256" key="1">
    <source>
        <dbReference type="ARBA" id="ARBA00022679"/>
    </source>
</evidence>
<comment type="caution">
    <text evidence="3">The sequence shown here is derived from an EMBL/GenBank/DDBJ whole genome shotgun (WGS) entry which is preliminary data.</text>
</comment>
<reference evidence="3" key="1">
    <citation type="submission" date="2020-10" db="EMBL/GenBank/DDBJ databases">
        <title>ChiBAC.</title>
        <authorList>
            <person name="Zenner C."/>
            <person name="Hitch T.C.A."/>
            <person name="Clavel T."/>
        </authorList>
    </citation>
    <scope>NUCLEOTIDE SEQUENCE</scope>
    <source>
        <strain evidence="3">DSM 107454</strain>
    </source>
</reference>
<dbReference type="PANTHER" id="PTHR43584:SF8">
    <property type="entry name" value="N-ACETYLMURAMATE ALPHA-1-PHOSPHATE URIDYLYLTRANSFERASE"/>
    <property type="match status" value="1"/>
</dbReference>
<dbReference type="PANTHER" id="PTHR43584">
    <property type="entry name" value="NUCLEOTIDYL TRANSFERASE"/>
    <property type="match status" value="1"/>
</dbReference>
<gene>
    <name evidence="3" type="ORF">INF28_04325</name>
</gene>
<dbReference type="RefSeq" id="WP_226392245.1">
    <property type="nucleotide sequence ID" value="NZ_JADCKB010000006.1"/>
</dbReference>
<sequence length="285" mass="32320">MSQTTLVALAAGMGSRFGGLKQMAPVAKNGAVLLDFSVFDAATAGFDKVVFIIKEEMYDDFKEIVGSRIKNIEVDYAFQETNSLPAGRTKPWGTGHAILCCRDKVKTPFAVINADDYYGRHAYQEIHSYLTTAQGLDFSMVAFDLKNTLTENGTVARGICEMENGYLKSITERTKIQGFKYTENGQDWIPLPEDTQVSMNLWGFTPEIFDVLDTQFKEFYSSLKDPMKDEFFIPFVVDRLIQEGKAKVKVFHCRDKWYGMTYREDLASVRSAMNQMIEEGYYEGL</sequence>
<dbReference type="EMBL" id="JADCKB010000006">
    <property type="protein sequence ID" value="MBE5039687.1"/>
    <property type="molecule type" value="Genomic_DNA"/>
</dbReference>
<accession>A0A9D5R884</accession>
<proteinExistence type="predicted"/>
<keyword evidence="1" id="KW-0808">Transferase</keyword>
<dbReference type="GO" id="GO:0016779">
    <property type="term" value="F:nucleotidyltransferase activity"/>
    <property type="evidence" value="ECO:0007669"/>
    <property type="project" value="UniProtKB-KW"/>
</dbReference>